<sequence>MPPRTDRRERAADAAIEIIAEQGLRGLTHRACDARAGLPLGSTSSCFRTRAALVGGVLERIVAQDEELLVEYPTENWTMSTPEGRENIVVTLTELMSFWLGPGRTRTLARLELFVDAARREELDDELAAANRQYLRRVTDGMVEADMGNPEEAARLLIAQMDGLFYDAIVRPHLGGGEPERLRAAIAVIIEGLAHGLARQDG</sequence>
<dbReference type="SUPFAM" id="SSF46689">
    <property type="entry name" value="Homeodomain-like"/>
    <property type="match status" value="1"/>
</dbReference>
<comment type="caution">
    <text evidence="2">The sequence shown here is derived from an EMBL/GenBank/DDBJ whole genome shotgun (WGS) entry which is preliminary data.</text>
</comment>
<evidence type="ECO:0000313" key="2">
    <source>
        <dbReference type="EMBL" id="HIX00463.1"/>
    </source>
</evidence>
<dbReference type="EMBL" id="DXGD01000369">
    <property type="protein sequence ID" value="HIX00463.1"/>
    <property type="molecule type" value="Genomic_DNA"/>
</dbReference>
<protein>
    <recommendedName>
        <fullName evidence="1">Tetracyclin repressor-like C-terminal group 31 domain-containing protein</fullName>
    </recommendedName>
</protein>
<dbReference type="SUPFAM" id="SSF48498">
    <property type="entry name" value="Tetracyclin repressor-like, C-terminal domain"/>
    <property type="match status" value="1"/>
</dbReference>
<dbReference type="Gene3D" id="1.10.357.10">
    <property type="entry name" value="Tetracycline Repressor, domain 2"/>
    <property type="match status" value="1"/>
</dbReference>
<organism evidence="2 3">
    <name type="scientific">Candidatus Nesterenkonia stercoripullorum</name>
    <dbReference type="NCBI Taxonomy" id="2838701"/>
    <lineage>
        <taxon>Bacteria</taxon>
        <taxon>Bacillati</taxon>
        <taxon>Actinomycetota</taxon>
        <taxon>Actinomycetes</taxon>
        <taxon>Micrococcales</taxon>
        <taxon>Micrococcaceae</taxon>
        <taxon>Nesterenkonia</taxon>
    </lineage>
</organism>
<evidence type="ECO:0000313" key="3">
    <source>
        <dbReference type="Proteomes" id="UP000824151"/>
    </source>
</evidence>
<accession>A0A9D1UU57</accession>
<dbReference type="Pfam" id="PF17940">
    <property type="entry name" value="TetR_C_31"/>
    <property type="match status" value="1"/>
</dbReference>
<gene>
    <name evidence="2" type="ORF">H9871_10010</name>
</gene>
<name>A0A9D1UU57_9MICC</name>
<dbReference type="InterPro" id="IPR036271">
    <property type="entry name" value="Tet_transcr_reg_TetR-rel_C_sf"/>
</dbReference>
<evidence type="ECO:0000259" key="1">
    <source>
        <dbReference type="Pfam" id="PF17940"/>
    </source>
</evidence>
<dbReference type="AlphaFoldDB" id="A0A9D1UU57"/>
<reference evidence="2" key="1">
    <citation type="journal article" date="2021" name="PeerJ">
        <title>Extensive microbial diversity within the chicken gut microbiome revealed by metagenomics and culture.</title>
        <authorList>
            <person name="Gilroy R."/>
            <person name="Ravi A."/>
            <person name="Getino M."/>
            <person name="Pursley I."/>
            <person name="Horton D.L."/>
            <person name="Alikhan N.F."/>
            <person name="Baker D."/>
            <person name="Gharbi K."/>
            <person name="Hall N."/>
            <person name="Watson M."/>
            <person name="Adriaenssens E.M."/>
            <person name="Foster-Nyarko E."/>
            <person name="Jarju S."/>
            <person name="Secka A."/>
            <person name="Antonio M."/>
            <person name="Oren A."/>
            <person name="Chaudhuri R.R."/>
            <person name="La Ragione R."/>
            <person name="Hildebrand F."/>
            <person name="Pallen M.J."/>
        </authorList>
    </citation>
    <scope>NUCLEOTIDE SEQUENCE</scope>
    <source>
        <strain evidence="2">ChiHejej3B27-3195</strain>
    </source>
</reference>
<dbReference type="InterPro" id="IPR041583">
    <property type="entry name" value="TetR_C_31"/>
</dbReference>
<dbReference type="InterPro" id="IPR009057">
    <property type="entry name" value="Homeodomain-like_sf"/>
</dbReference>
<feature type="domain" description="Tetracyclin repressor-like C-terminal group 31" evidence="1">
    <location>
        <begin position="84"/>
        <end position="191"/>
    </location>
</feature>
<proteinExistence type="predicted"/>
<dbReference type="Proteomes" id="UP000824151">
    <property type="component" value="Unassembled WGS sequence"/>
</dbReference>
<reference evidence="2" key="2">
    <citation type="submission" date="2021-04" db="EMBL/GenBank/DDBJ databases">
        <authorList>
            <person name="Gilroy R."/>
        </authorList>
    </citation>
    <scope>NUCLEOTIDE SEQUENCE</scope>
    <source>
        <strain evidence="2">ChiHejej3B27-3195</strain>
    </source>
</reference>